<feature type="chain" id="PRO_5044353163" description="Glutamate N-acetyltransferase alpha chain" evidence="7">
    <location>
        <begin position="1"/>
        <end position="183"/>
    </location>
</feature>
<feature type="site" description="Involved in the stabilization of negative charge on the oxyanion by the formation of the oxyanion hole" evidence="7">
    <location>
        <position position="108"/>
    </location>
</feature>
<feature type="binding site" evidence="7">
    <location>
        <position position="184"/>
    </location>
    <ligand>
        <name>substrate</name>
    </ligand>
</feature>
<dbReference type="NCBIfam" id="NF003802">
    <property type="entry name" value="PRK05388.1"/>
    <property type="match status" value="1"/>
</dbReference>
<evidence type="ECO:0000313" key="9">
    <source>
        <dbReference type="Proteomes" id="UP000002315"/>
    </source>
</evidence>
<feature type="binding site" evidence="7">
    <location>
        <position position="387"/>
    </location>
    <ligand>
        <name>substrate</name>
    </ligand>
</feature>
<comment type="subcellular location">
    <subcellularLocation>
        <location evidence="7">Cytoplasm</location>
    </subcellularLocation>
</comment>
<dbReference type="GO" id="GO:0004358">
    <property type="term" value="F:L-glutamate N-acetyltransferase activity, acting on acetyl-L-ornithine as donor"/>
    <property type="evidence" value="ECO:0007669"/>
    <property type="project" value="UniProtKB-UniRule"/>
</dbReference>
<dbReference type="PANTHER" id="PTHR23100">
    <property type="entry name" value="ARGININE BIOSYNTHESIS BIFUNCTIONAL PROTEIN ARGJ"/>
    <property type="match status" value="1"/>
</dbReference>
<dbReference type="Pfam" id="PF01960">
    <property type="entry name" value="ArgJ"/>
    <property type="match status" value="1"/>
</dbReference>
<sequence length="392" mass="42368">MQRVNGGVCTVKNIKASGCKNGKHGVGILLTKNCEAAGVFTKNKIKAAPVRLTKKVLRDGKLSAIVANSGNANCFTGKKGMEDAIKMQEITAEKLNLDPNEVAVASTGIIGLRMPMEKIIPLINKASLKLNNSPKASRKFAKAIMTTDTFPKEFAVEFRLKNGEKCRIGGVAKGAGMISPNMATMLSFITTDIDASADELYESLKIAVDRSFNMVVVDGDQSTNDMVLISSTRESGEIDEKFQTALNFLCEELAKMIAKDGEGATKFIEVIVKNAKSSEDAKKIAKSIVSSPLVKTAVFGSDPNVGRIIAAIGSTNCDVKEEKINIRLKSVTDVNIVKNGEIIKSKIPYARKVMNEKEIKIIVDLKFGNSSAKAYGCDLTYDYVKINSEYST</sequence>
<dbReference type="GO" id="GO:0006592">
    <property type="term" value="P:ornithine biosynthetic process"/>
    <property type="evidence" value="ECO:0007669"/>
    <property type="project" value="TreeGrafter"/>
</dbReference>
<dbReference type="FunFam" id="3.10.20.340:FF:000001">
    <property type="entry name" value="Arginine biosynthesis bifunctional protein ArgJ, chloroplastic"/>
    <property type="match status" value="1"/>
</dbReference>
<dbReference type="UniPathway" id="UPA00068">
    <property type="reaction ID" value="UER00106"/>
</dbReference>
<gene>
    <name evidence="7" type="primary">argJ</name>
    <name evidence="8" type="ordered locus">Mfer_1271</name>
</gene>
<protein>
    <recommendedName>
        <fullName evidence="7">Glutamate N-acetyltransferase</fullName>
        <ecNumber evidence="7">2.3.1.35</ecNumber>
    </recommendedName>
    <alternativeName>
        <fullName evidence="7">Ornithine acetyltransferase</fullName>
        <shortName evidence="7">OATase</shortName>
    </alternativeName>
    <alternativeName>
        <fullName evidence="7">Ornithine transacetylase</fullName>
    </alternativeName>
    <component>
        <recommendedName>
            <fullName evidence="7">Glutamate N-acetyltransferase alpha chain</fullName>
        </recommendedName>
    </component>
    <component>
        <recommendedName>
            <fullName evidence="7">Glutamate N-acetyltransferase beta chain</fullName>
        </recommendedName>
    </component>
</protein>
<feature type="chain" id="PRO_5044353162" description="Glutamate N-acetyltransferase beta chain" evidence="7">
    <location>
        <begin position="184"/>
        <end position="392"/>
    </location>
</feature>
<reference evidence="8 9" key="1">
    <citation type="journal article" date="2010" name="Stand. Genomic Sci.">
        <title>Complete genome sequence of Methanothermus fervidus type strain (V24S).</title>
        <authorList>
            <person name="Anderson I."/>
            <person name="Djao O.D."/>
            <person name="Misra M."/>
            <person name="Chertkov O."/>
            <person name="Nolan M."/>
            <person name="Lucas S."/>
            <person name="Lapidus A."/>
            <person name="Del Rio T.G."/>
            <person name="Tice H."/>
            <person name="Cheng J.F."/>
            <person name="Tapia R."/>
            <person name="Han C."/>
            <person name="Goodwin L."/>
            <person name="Pitluck S."/>
            <person name="Liolios K."/>
            <person name="Ivanova N."/>
            <person name="Mavromatis K."/>
            <person name="Mikhailova N."/>
            <person name="Pati A."/>
            <person name="Brambilla E."/>
            <person name="Chen A."/>
            <person name="Palaniappan K."/>
            <person name="Land M."/>
            <person name="Hauser L."/>
            <person name="Chang Y.J."/>
            <person name="Jeffries C.D."/>
            <person name="Sikorski J."/>
            <person name="Spring S."/>
            <person name="Rohde M."/>
            <person name="Eichinger K."/>
            <person name="Huber H."/>
            <person name="Wirth R."/>
            <person name="Goker M."/>
            <person name="Detter J.C."/>
            <person name="Woyke T."/>
            <person name="Bristow J."/>
            <person name="Eisen J.A."/>
            <person name="Markowitz V."/>
            <person name="Hugenholtz P."/>
            <person name="Klenk H.P."/>
            <person name="Kyrpides N.C."/>
        </authorList>
    </citation>
    <scope>NUCLEOTIDE SEQUENCE [LARGE SCALE GENOMIC DNA]</scope>
    <source>
        <strain evidence="9">ATCC 43054 / DSM 2088 / JCM 10308 / V24 S</strain>
    </source>
</reference>
<feature type="binding site" evidence="7">
    <location>
        <position position="146"/>
    </location>
    <ligand>
        <name>substrate</name>
    </ligand>
</feature>
<keyword evidence="9" id="KW-1185">Reference proteome</keyword>
<dbReference type="InterPro" id="IPR042195">
    <property type="entry name" value="ArgJ_beta_C"/>
</dbReference>
<dbReference type="Proteomes" id="UP000002315">
    <property type="component" value="Chromosome"/>
</dbReference>
<dbReference type="Gene3D" id="3.60.70.12">
    <property type="entry name" value="L-amino peptidase D-ALA esterase/amidase"/>
    <property type="match status" value="1"/>
</dbReference>
<dbReference type="AlphaFoldDB" id="E3GX62"/>
<proteinExistence type="inferred from homology"/>
<dbReference type="PANTHER" id="PTHR23100:SF0">
    <property type="entry name" value="ARGININE BIOSYNTHESIS BIFUNCTIONAL PROTEIN ARGJ, MITOCHONDRIAL"/>
    <property type="match status" value="1"/>
</dbReference>
<accession>E3GX62</accession>
<feature type="active site" description="Nucleophile" evidence="7">
    <location>
        <position position="184"/>
    </location>
</feature>
<dbReference type="STRING" id="523846.Mfer_1271"/>
<dbReference type="EC" id="2.3.1.35" evidence="7"/>
<comment type="pathway">
    <text evidence="7">Amino-acid biosynthesis; L-arginine biosynthesis; L-ornithine and N-acetyl-L-glutamate from L-glutamate and N(2)-acetyl-L-ornithine (cyclic): step 1/1.</text>
</comment>
<dbReference type="GO" id="GO:0005737">
    <property type="term" value="C:cytoplasm"/>
    <property type="evidence" value="ECO:0007669"/>
    <property type="project" value="UniProtKB-SubCell"/>
</dbReference>
<dbReference type="GO" id="GO:0004042">
    <property type="term" value="F:L-glutamate N-acetyltransferase activity"/>
    <property type="evidence" value="ECO:0007669"/>
    <property type="project" value="TreeGrafter"/>
</dbReference>
<name>E3GX62_METFV</name>
<evidence type="ECO:0000256" key="5">
    <source>
        <dbReference type="ARBA" id="ARBA00022813"/>
    </source>
</evidence>
<dbReference type="InterPro" id="IPR002813">
    <property type="entry name" value="Arg_biosynth_ArgJ"/>
</dbReference>
<keyword evidence="2 7" id="KW-0055">Arginine biosynthesis</keyword>
<feature type="site" description="Involved in the stabilization of negative charge on the oxyanion by the formation of the oxyanion hole" evidence="7">
    <location>
        <position position="107"/>
    </location>
</feature>
<evidence type="ECO:0000256" key="7">
    <source>
        <dbReference type="HAMAP-Rule" id="MF_01106"/>
    </source>
</evidence>
<dbReference type="MEROPS" id="T05.002"/>
<dbReference type="HOGENOM" id="CLU_027172_1_0_2"/>
<feature type="binding site" evidence="7">
    <location>
        <position position="392"/>
    </location>
    <ligand>
        <name>substrate</name>
    </ligand>
</feature>
<dbReference type="GO" id="GO:0006526">
    <property type="term" value="P:L-arginine biosynthetic process"/>
    <property type="evidence" value="ECO:0007669"/>
    <property type="project" value="UniProtKB-UniRule"/>
</dbReference>
<dbReference type="HAMAP" id="MF_01106">
    <property type="entry name" value="ArgJ"/>
    <property type="match status" value="1"/>
</dbReference>
<evidence type="ECO:0000256" key="4">
    <source>
        <dbReference type="ARBA" id="ARBA00022679"/>
    </source>
</evidence>
<dbReference type="SUPFAM" id="SSF56266">
    <property type="entry name" value="DmpA/ArgJ-like"/>
    <property type="match status" value="1"/>
</dbReference>
<dbReference type="KEGG" id="mfv:Mfer_1271"/>
<keyword evidence="7" id="KW-0963">Cytoplasm</keyword>
<evidence type="ECO:0000256" key="3">
    <source>
        <dbReference type="ARBA" id="ARBA00022605"/>
    </source>
</evidence>
<organism evidence="8 9">
    <name type="scientific">Methanothermus fervidus (strain ATCC 43054 / DSM 2088 / JCM 10308 / V24 S)</name>
    <dbReference type="NCBI Taxonomy" id="523846"/>
    <lineage>
        <taxon>Archaea</taxon>
        <taxon>Methanobacteriati</taxon>
        <taxon>Methanobacteriota</taxon>
        <taxon>Methanomada group</taxon>
        <taxon>Methanobacteria</taxon>
        <taxon>Methanobacteriales</taxon>
        <taxon>Methanothermaceae</taxon>
        <taxon>Methanothermus</taxon>
    </lineage>
</organism>
<comment type="subunit">
    <text evidence="7">Heterotetramer of two alpha and two beta chains.</text>
</comment>
<feature type="binding site" evidence="7">
    <location>
        <position position="173"/>
    </location>
    <ligand>
        <name>substrate</name>
    </ligand>
</feature>
<dbReference type="InterPro" id="IPR016117">
    <property type="entry name" value="ArgJ-like_dom_sf"/>
</dbReference>
<comment type="catalytic activity">
    <reaction evidence="7">
        <text>N(2)-acetyl-L-ornithine + L-glutamate = N-acetyl-L-glutamate + L-ornithine</text>
        <dbReference type="Rhea" id="RHEA:15349"/>
        <dbReference type="ChEBI" id="CHEBI:29985"/>
        <dbReference type="ChEBI" id="CHEBI:44337"/>
        <dbReference type="ChEBI" id="CHEBI:46911"/>
        <dbReference type="ChEBI" id="CHEBI:57805"/>
        <dbReference type="EC" id="2.3.1.35"/>
    </reaction>
</comment>
<dbReference type="EMBL" id="CP002278">
    <property type="protein sequence ID" value="ADP78057.1"/>
    <property type="molecule type" value="Genomic_DNA"/>
</dbReference>
<feature type="binding site" evidence="7">
    <location>
        <position position="262"/>
    </location>
    <ligand>
        <name>substrate</name>
    </ligand>
</feature>
<keyword evidence="4 7" id="KW-0808">Transferase</keyword>
<dbReference type="Gene3D" id="3.10.20.340">
    <property type="entry name" value="ArgJ beta chain, C-terminal domain"/>
    <property type="match status" value="1"/>
</dbReference>
<evidence type="ECO:0000256" key="1">
    <source>
        <dbReference type="ARBA" id="ARBA00006774"/>
    </source>
</evidence>
<keyword evidence="6 7" id="KW-0012">Acyltransferase</keyword>
<comment type="similarity">
    <text evidence="1 7">Belongs to the ArgJ family.</text>
</comment>
<dbReference type="OrthoDB" id="52592at2157"/>
<dbReference type="CDD" id="cd02152">
    <property type="entry name" value="OAT"/>
    <property type="match status" value="1"/>
</dbReference>
<evidence type="ECO:0000313" key="8">
    <source>
        <dbReference type="EMBL" id="ADP78057.1"/>
    </source>
</evidence>
<keyword evidence="3 7" id="KW-0028">Amino-acid biosynthesis</keyword>
<feature type="site" description="Cleavage; by autolysis" evidence="7">
    <location>
        <begin position="183"/>
        <end position="184"/>
    </location>
</feature>
<comment type="function">
    <text evidence="7">Catalyzes the transfer of the acetyl group from N(2)-acetylornithine to glutamate, forming N-acetylglutamate and L-ornithine.</text>
</comment>
<evidence type="ECO:0000256" key="2">
    <source>
        <dbReference type="ARBA" id="ARBA00022571"/>
    </source>
</evidence>
<keyword evidence="5 7" id="KW-0068">Autocatalytic cleavage</keyword>
<evidence type="ECO:0000256" key="6">
    <source>
        <dbReference type="ARBA" id="ARBA00023315"/>
    </source>
</evidence>
<dbReference type="NCBIfam" id="TIGR00120">
    <property type="entry name" value="ArgJ"/>
    <property type="match status" value="1"/>
</dbReference>